<comment type="subcellular location">
    <subcellularLocation>
        <location evidence="1">Membrane</location>
        <topology evidence="1">Multi-pass membrane protein</topology>
    </subcellularLocation>
</comment>
<dbReference type="AlphaFoldDB" id="A0A8S9ZAD7"/>
<evidence type="ECO:0000256" key="1">
    <source>
        <dbReference type="ARBA" id="ARBA00004141"/>
    </source>
</evidence>
<evidence type="ECO:0000256" key="3">
    <source>
        <dbReference type="ARBA" id="ARBA00022989"/>
    </source>
</evidence>
<accession>A0A8S9ZAD7</accession>
<evidence type="ECO:0000256" key="2">
    <source>
        <dbReference type="ARBA" id="ARBA00022692"/>
    </source>
</evidence>
<protein>
    <submittedName>
        <fullName evidence="6">Uncharacterized protein</fullName>
    </submittedName>
</protein>
<keyword evidence="3 5" id="KW-1133">Transmembrane helix</keyword>
<keyword evidence="7" id="KW-1185">Reference proteome</keyword>
<organism evidence="6 7">
    <name type="scientific">Paragonimus skrjabini miyazakii</name>
    <dbReference type="NCBI Taxonomy" id="59628"/>
    <lineage>
        <taxon>Eukaryota</taxon>
        <taxon>Metazoa</taxon>
        <taxon>Spiralia</taxon>
        <taxon>Lophotrochozoa</taxon>
        <taxon>Platyhelminthes</taxon>
        <taxon>Trematoda</taxon>
        <taxon>Digenea</taxon>
        <taxon>Plagiorchiida</taxon>
        <taxon>Troglotremata</taxon>
        <taxon>Troglotrematidae</taxon>
        <taxon>Paragonimus</taxon>
    </lineage>
</organism>
<proteinExistence type="predicted"/>
<dbReference type="InterPro" id="IPR000832">
    <property type="entry name" value="GPCR_2_secretin-like"/>
</dbReference>
<keyword evidence="4 5" id="KW-0472">Membrane</keyword>
<dbReference type="EMBL" id="JTDE01000577">
    <property type="protein sequence ID" value="KAF7260878.1"/>
    <property type="molecule type" value="Genomic_DNA"/>
</dbReference>
<feature type="transmembrane region" description="Helical" evidence="5">
    <location>
        <begin position="24"/>
        <end position="48"/>
    </location>
</feature>
<keyword evidence="2 5" id="KW-0812">Transmembrane</keyword>
<sequence length="101" mass="11427">MSIKCFETVSQIKFENSENDHVEVLVTIGTAGYAISTLSLICAMTIMIKFRRLHCPRNTIHINLFGAILFRCIVHFVQTIYTTGQVSLRSYFANSTARADH</sequence>
<dbReference type="OrthoDB" id="6022368at2759"/>
<dbReference type="GO" id="GO:0007188">
    <property type="term" value="P:adenylate cyclase-modulating G protein-coupled receptor signaling pathway"/>
    <property type="evidence" value="ECO:0007669"/>
    <property type="project" value="TreeGrafter"/>
</dbReference>
<dbReference type="PANTHER" id="PTHR45620">
    <property type="entry name" value="PDF RECEPTOR-LIKE PROTEIN-RELATED"/>
    <property type="match status" value="1"/>
</dbReference>
<dbReference type="GO" id="GO:0017046">
    <property type="term" value="F:peptide hormone binding"/>
    <property type="evidence" value="ECO:0007669"/>
    <property type="project" value="TreeGrafter"/>
</dbReference>
<comment type="caution">
    <text evidence="6">The sequence shown here is derived from an EMBL/GenBank/DDBJ whole genome shotgun (WGS) entry which is preliminary data.</text>
</comment>
<dbReference type="InterPro" id="IPR050332">
    <property type="entry name" value="GPCR_2"/>
</dbReference>
<evidence type="ECO:0000256" key="4">
    <source>
        <dbReference type="ARBA" id="ARBA00023136"/>
    </source>
</evidence>
<dbReference type="PANTHER" id="PTHR45620:SF1">
    <property type="entry name" value="G-PROTEIN COUPLED RECEPTORS FAMILY 2 PROFILE 2 DOMAIN-CONTAINING PROTEIN"/>
    <property type="match status" value="1"/>
</dbReference>
<gene>
    <name evidence="6" type="ORF">EG68_01735</name>
</gene>
<evidence type="ECO:0000313" key="7">
    <source>
        <dbReference type="Proteomes" id="UP000822476"/>
    </source>
</evidence>
<evidence type="ECO:0000313" key="6">
    <source>
        <dbReference type="EMBL" id="KAF7260878.1"/>
    </source>
</evidence>
<dbReference type="PRINTS" id="PR00249">
    <property type="entry name" value="GPCRSECRETIN"/>
</dbReference>
<feature type="transmembrane region" description="Helical" evidence="5">
    <location>
        <begin position="60"/>
        <end position="81"/>
    </location>
</feature>
<name>A0A8S9ZAD7_9TREM</name>
<dbReference type="Gene3D" id="1.20.1070.10">
    <property type="entry name" value="Rhodopsin 7-helix transmembrane proteins"/>
    <property type="match status" value="1"/>
</dbReference>
<reference evidence="6" key="1">
    <citation type="submission" date="2019-07" db="EMBL/GenBank/DDBJ databases">
        <title>Annotation for the trematode Paragonimus miyazaki's.</title>
        <authorList>
            <person name="Choi Y.-J."/>
        </authorList>
    </citation>
    <scope>NUCLEOTIDE SEQUENCE</scope>
    <source>
        <strain evidence="6">Japan</strain>
    </source>
</reference>
<dbReference type="GO" id="GO:0008528">
    <property type="term" value="F:G protein-coupled peptide receptor activity"/>
    <property type="evidence" value="ECO:0007669"/>
    <property type="project" value="TreeGrafter"/>
</dbReference>
<dbReference type="Proteomes" id="UP000822476">
    <property type="component" value="Unassembled WGS sequence"/>
</dbReference>
<dbReference type="Pfam" id="PF00002">
    <property type="entry name" value="7tm_2"/>
    <property type="match status" value="1"/>
</dbReference>
<dbReference type="GO" id="GO:0005886">
    <property type="term" value="C:plasma membrane"/>
    <property type="evidence" value="ECO:0007669"/>
    <property type="project" value="TreeGrafter"/>
</dbReference>
<evidence type="ECO:0000256" key="5">
    <source>
        <dbReference type="SAM" id="Phobius"/>
    </source>
</evidence>